<evidence type="ECO:0000259" key="4">
    <source>
        <dbReference type="PROSITE" id="PS50048"/>
    </source>
</evidence>
<evidence type="ECO:0000313" key="6">
    <source>
        <dbReference type="Proteomes" id="UP000091956"/>
    </source>
</evidence>
<dbReference type="GO" id="GO:0008270">
    <property type="term" value="F:zinc ion binding"/>
    <property type="evidence" value="ECO:0007669"/>
    <property type="project" value="InterPro"/>
</dbReference>
<dbReference type="SUPFAM" id="SSF57701">
    <property type="entry name" value="Zn2/Cys6 DNA-binding domain"/>
    <property type="match status" value="1"/>
</dbReference>
<dbReference type="InterPro" id="IPR001138">
    <property type="entry name" value="Zn2Cys6_DnaBD"/>
</dbReference>
<dbReference type="GeneID" id="28837876"/>
<dbReference type="Gene3D" id="4.10.240.10">
    <property type="entry name" value="Zn(2)-C6 fungal-type DNA-binding domain"/>
    <property type="match status" value="1"/>
</dbReference>
<dbReference type="PANTHER" id="PTHR31001:SF49">
    <property type="entry name" value="ZN(II)2CYS6 TRANSCRIPTION FACTOR (EUROFUNG)"/>
    <property type="match status" value="1"/>
</dbReference>
<dbReference type="InterPro" id="IPR036864">
    <property type="entry name" value="Zn2-C6_fun-type_DNA-bd_sf"/>
</dbReference>
<dbReference type="PANTHER" id="PTHR31001">
    <property type="entry name" value="UNCHARACTERIZED TRANSCRIPTIONAL REGULATORY PROTEIN"/>
    <property type="match status" value="1"/>
</dbReference>
<dbReference type="OrthoDB" id="4934715at2759"/>
<reference evidence="6" key="2">
    <citation type="journal article" date="2018" name="Nat. Commun.">
        <title>Extreme sensitivity to ultraviolet light in the fungal pathogen causing white-nose syndrome of bats.</title>
        <authorList>
            <person name="Palmer J.M."/>
            <person name="Drees K.P."/>
            <person name="Foster J.T."/>
            <person name="Lindner D.L."/>
        </authorList>
    </citation>
    <scope>NUCLEOTIDE SEQUENCE [LARGE SCALE GENOMIC DNA]</scope>
    <source>
        <strain evidence="6">UAMH 10579</strain>
    </source>
</reference>
<dbReference type="PROSITE" id="PS00463">
    <property type="entry name" value="ZN2_CY6_FUNGAL_1"/>
    <property type="match status" value="1"/>
</dbReference>
<dbReference type="SMART" id="SM00066">
    <property type="entry name" value="GAL4"/>
    <property type="match status" value="1"/>
</dbReference>
<comment type="subcellular location">
    <subcellularLocation>
        <location evidence="1">Nucleus</location>
    </subcellularLocation>
</comment>
<name>A0A1B8GNZ8_9PEZI</name>
<evidence type="ECO:0000256" key="3">
    <source>
        <dbReference type="ARBA" id="ARBA00023242"/>
    </source>
</evidence>
<protein>
    <recommendedName>
        <fullName evidence="4">Zn(2)-C6 fungal-type domain-containing protein</fullName>
    </recommendedName>
</protein>
<dbReference type="GO" id="GO:0003677">
    <property type="term" value="F:DNA binding"/>
    <property type="evidence" value="ECO:0007669"/>
    <property type="project" value="InterPro"/>
</dbReference>
<dbReference type="InterPro" id="IPR007219">
    <property type="entry name" value="XnlR_reg_dom"/>
</dbReference>
<dbReference type="SMART" id="SM00906">
    <property type="entry name" value="Fungal_trans"/>
    <property type="match status" value="1"/>
</dbReference>
<dbReference type="CDD" id="cd00067">
    <property type="entry name" value="GAL4"/>
    <property type="match status" value="1"/>
</dbReference>
<dbReference type="EMBL" id="KV460221">
    <property type="protein sequence ID" value="OBT97530.1"/>
    <property type="molecule type" value="Genomic_DNA"/>
</dbReference>
<evidence type="ECO:0000256" key="1">
    <source>
        <dbReference type="ARBA" id="ARBA00004123"/>
    </source>
</evidence>
<reference evidence="5 6" key="1">
    <citation type="submission" date="2016-03" db="EMBL/GenBank/DDBJ databases">
        <title>Comparative genomics of Pseudogymnoascus destructans, the fungus causing white-nose syndrome of bats.</title>
        <authorList>
            <person name="Palmer J.M."/>
            <person name="Drees K.P."/>
            <person name="Foster J.T."/>
            <person name="Lindner D.L."/>
        </authorList>
    </citation>
    <scope>NUCLEOTIDE SEQUENCE [LARGE SCALE GENOMIC DNA]</scope>
    <source>
        <strain evidence="5 6">UAMH 10579</strain>
    </source>
</reference>
<organism evidence="5 6">
    <name type="scientific">Pseudogymnoascus verrucosus</name>
    <dbReference type="NCBI Taxonomy" id="342668"/>
    <lineage>
        <taxon>Eukaryota</taxon>
        <taxon>Fungi</taxon>
        <taxon>Dikarya</taxon>
        <taxon>Ascomycota</taxon>
        <taxon>Pezizomycotina</taxon>
        <taxon>Leotiomycetes</taxon>
        <taxon>Thelebolales</taxon>
        <taxon>Thelebolaceae</taxon>
        <taxon>Pseudogymnoascus</taxon>
    </lineage>
</organism>
<dbReference type="GO" id="GO:0005634">
    <property type="term" value="C:nucleus"/>
    <property type="evidence" value="ECO:0007669"/>
    <property type="project" value="UniProtKB-SubCell"/>
</dbReference>
<dbReference type="GO" id="GO:0000981">
    <property type="term" value="F:DNA-binding transcription factor activity, RNA polymerase II-specific"/>
    <property type="evidence" value="ECO:0007669"/>
    <property type="project" value="InterPro"/>
</dbReference>
<accession>A0A1B8GNZ8</accession>
<feature type="domain" description="Zn(2)-C6 fungal-type" evidence="4">
    <location>
        <begin position="35"/>
        <end position="66"/>
    </location>
</feature>
<dbReference type="Pfam" id="PF04082">
    <property type="entry name" value="Fungal_trans"/>
    <property type="match status" value="1"/>
</dbReference>
<dbReference type="RefSeq" id="XP_018131263.1">
    <property type="nucleotide sequence ID" value="XM_018273964.1"/>
</dbReference>
<dbReference type="GO" id="GO:0006351">
    <property type="term" value="P:DNA-templated transcription"/>
    <property type="evidence" value="ECO:0007669"/>
    <property type="project" value="InterPro"/>
</dbReference>
<keyword evidence="6" id="KW-1185">Reference proteome</keyword>
<dbReference type="Pfam" id="PF00172">
    <property type="entry name" value="Zn_clus"/>
    <property type="match status" value="1"/>
</dbReference>
<evidence type="ECO:0000313" key="5">
    <source>
        <dbReference type="EMBL" id="OBT97530.1"/>
    </source>
</evidence>
<dbReference type="InterPro" id="IPR050613">
    <property type="entry name" value="Sec_Metabolite_Reg"/>
</dbReference>
<dbReference type="Proteomes" id="UP000091956">
    <property type="component" value="Unassembled WGS sequence"/>
</dbReference>
<gene>
    <name evidence="5" type="ORF">VE01_04490</name>
</gene>
<keyword evidence="2" id="KW-0479">Metal-binding</keyword>
<dbReference type="STRING" id="342668.A0A1B8GNZ8"/>
<keyword evidence="3" id="KW-0539">Nucleus</keyword>
<dbReference type="PROSITE" id="PS50048">
    <property type="entry name" value="ZN2_CY6_FUNGAL_2"/>
    <property type="match status" value="1"/>
</dbReference>
<sequence length="722" mass="81664">MAGFSSYIGQFRAEGDGHRHKSLRNGVKRNRPRLSCAPCCARKLKCDRGRPCEKCVKRNDDDACTYDSPPETPQNNAGAWVEPQEKLLQLEKLVMQLMESESCGIQRADPHIITRPQTDDAIPNLGTEGHLHQDSSETRYSGSTHWSTILDNIQELKTTMDAIPSTYTDHEDPVDLGIPEGQIIFGSPRDYSMQQILSESLPPRAQVDRYLSAFFKAQMLIAPYIHIPQFQRQYEDFWKDPLRASPLWVSIMFSLCCMSAKINELPVPAPSVFEGQSNARTVFLNAAGQCLVLGEFTRPQSQVMEALGLYAQCKYMFSLDPSRELCIILGVLSRLAYMMGYHRDPDNFGNFTIFEGEMRRRVWSACRQFDLMVSFQFGLHSCIPADSWDSKAPRNLLDSDFNEETSLLPLSRPQTDPTPILYFVVKDKLLSGFTKVCSHALSLKVQSQEEILDLDAEIRQMYSTIPESLRIRPMEQSLADPPFLIISRIYIEFLHQKSLCILHRRHMALGFEYSTKACVNAAMTIITYLIGVNKELQPGGQLYANSSWALTSFNMNDFLLAVMILCLSLSKWKKQNPGKRVEEYPSIYSQLDMLRKAYAVCVEKSAVSKESRCVVSPVKSILSQFETEPPSHTSTSTGSYTNINHANCLLLNTAPSLGTNGITSLSLNEPQLVSFALGEPTTTPNEFNPFEDIFGDFENVDWTYLSQYLVGPNMFDRQMEHF</sequence>
<dbReference type="CDD" id="cd12148">
    <property type="entry name" value="fungal_TF_MHR"/>
    <property type="match status" value="1"/>
</dbReference>
<dbReference type="AlphaFoldDB" id="A0A1B8GNZ8"/>
<proteinExistence type="predicted"/>
<evidence type="ECO:0000256" key="2">
    <source>
        <dbReference type="ARBA" id="ARBA00022723"/>
    </source>
</evidence>